<evidence type="ECO:0000313" key="2">
    <source>
        <dbReference type="EMBL" id="SNS50543.1"/>
    </source>
</evidence>
<dbReference type="SUPFAM" id="SSF48239">
    <property type="entry name" value="Terpenoid cyclases/Protein prenyltransferases"/>
    <property type="match status" value="2"/>
</dbReference>
<dbReference type="GO" id="GO:0010333">
    <property type="term" value="F:terpene synthase activity"/>
    <property type="evidence" value="ECO:0007669"/>
    <property type="project" value="InterPro"/>
</dbReference>
<dbReference type="InterPro" id="IPR008930">
    <property type="entry name" value="Terpenoid_cyclase/PrenylTrfase"/>
</dbReference>
<gene>
    <name evidence="2" type="ORF">SAMN06264365_11724</name>
</gene>
<accession>A0A239F2P2</accession>
<dbReference type="GO" id="GO:0000287">
    <property type="term" value="F:magnesium ion binding"/>
    <property type="evidence" value="ECO:0007669"/>
    <property type="project" value="TreeGrafter"/>
</dbReference>
<evidence type="ECO:0000259" key="1">
    <source>
        <dbReference type="Pfam" id="PF13243"/>
    </source>
</evidence>
<protein>
    <submittedName>
        <fullName evidence="2">Squalene-hopene cyclase C-terminal domain-containing protein</fullName>
    </submittedName>
</protein>
<sequence>MTDRYTPLFVDLSERMGYFMREGYFATAATDALGGLLSEIVDDTSSRFSLSWYDTARVLSLWSRRPHGLSGRLRDAAAGALTAGQNTDGSWGYPHAAVTYRLASTMAVVAALSELGLTAPAARGLEFLERHVDQFAPERQPDTVAVELIQPDLLESLVAGGAAALAPALNQQRAWLVRLHELRRRAVAGEKLPLPIWHSLEVLGPAAIGLPELSSGAMTCSPAATAALLAWSPEPPAEAVAFLTAEASRYGGGWPAVAPVQFFEGAWVVGAMAQGEAPIEPGLAARVREWLASSLRPEGAIPGHGLPPDADDTARVLYALRYLGATPDVSLLDRYRQEDRYTTFSVERTASISTNAHVLRTVRGDEQRSAAARAYLLSTQNEDGFWSDKWHASPYYATSASVLALAGDPAVEGRVRRAAAWLADSQRPDGSWGVWHGTYEETAYAVRALLVAGTPETDAVLRRGAAHLAEGVRAGLPAEGRAPLWHGKELYEPWRIASGYIFSAVHACARAGLLDTSADQYEYSRHR</sequence>
<reference evidence="2 3" key="1">
    <citation type="submission" date="2017-06" db="EMBL/GenBank/DDBJ databases">
        <authorList>
            <person name="Kim H.J."/>
            <person name="Triplett B.A."/>
        </authorList>
    </citation>
    <scope>NUCLEOTIDE SEQUENCE [LARGE SCALE GENOMIC DNA]</scope>
    <source>
        <strain evidence="2 3">DSM 43151</strain>
    </source>
</reference>
<dbReference type="GO" id="GO:0016102">
    <property type="term" value="P:diterpenoid biosynthetic process"/>
    <property type="evidence" value="ECO:0007669"/>
    <property type="project" value="TreeGrafter"/>
</dbReference>
<dbReference type="EMBL" id="FZNR01000017">
    <property type="protein sequence ID" value="SNS50543.1"/>
    <property type="molecule type" value="Genomic_DNA"/>
</dbReference>
<dbReference type="Gene3D" id="1.50.10.20">
    <property type="match status" value="1"/>
</dbReference>
<dbReference type="Gene3D" id="1.50.10.160">
    <property type="match status" value="1"/>
</dbReference>
<feature type="domain" description="Squalene cyclase C-terminal" evidence="1">
    <location>
        <begin position="365"/>
        <end position="447"/>
    </location>
</feature>
<dbReference type="PANTHER" id="PTHR31739">
    <property type="entry name" value="ENT-COPALYL DIPHOSPHATE SYNTHASE, CHLOROPLASTIC"/>
    <property type="match status" value="1"/>
</dbReference>
<proteinExistence type="predicted"/>
<dbReference type="InterPro" id="IPR050148">
    <property type="entry name" value="Terpene_synthase-like"/>
</dbReference>
<dbReference type="InterPro" id="IPR032696">
    <property type="entry name" value="SQ_cyclase_C"/>
</dbReference>
<dbReference type="Pfam" id="PF13243">
    <property type="entry name" value="SQHop_cyclase_C"/>
    <property type="match status" value="1"/>
</dbReference>
<name>A0A239F2P2_9ACTN</name>
<keyword evidence="3" id="KW-1185">Reference proteome</keyword>
<dbReference type="Proteomes" id="UP000198415">
    <property type="component" value="Unassembled WGS sequence"/>
</dbReference>
<organism evidence="2 3">
    <name type="scientific">Actinoplanes regularis</name>
    <dbReference type="NCBI Taxonomy" id="52697"/>
    <lineage>
        <taxon>Bacteria</taxon>
        <taxon>Bacillati</taxon>
        <taxon>Actinomycetota</taxon>
        <taxon>Actinomycetes</taxon>
        <taxon>Micromonosporales</taxon>
        <taxon>Micromonosporaceae</taxon>
        <taxon>Actinoplanes</taxon>
    </lineage>
</organism>
<dbReference type="AlphaFoldDB" id="A0A239F2P2"/>
<dbReference type="PANTHER" id="PTHR31739:SF25">
    <property type="entry name" value="(E,E)-GERANYLLINALOOL SYNTHASE"/>
    <property type="match status" value="1"/>
</dbReference>
<evidence type="ECO:0000313" key="3">
    <source>
        <dbReference type="Proteomes" id="UP000198415"/>
    </source>
</evidence>